<evidence type="ECO:0000313" key="2">
    <source>
        <dbReference type="Proteomes" id="UP000324800"/>
    </source>
</evidence>
<dbReference type="Proteomes" id="UP000324800">
    <property type="component" value="Unassembled WGS sequence"/>
</dbReference>
<protein>
    <submittedName>
        <fullName evidence="1">Uncharacterized protein</fullName>
    </submittedName>
</protein>
<comment type="caution">
    <text evidence="1">The sequence shown here is derived from an EMBL/GenBank/DDBJ whole genome shotgun (WGS) entry which is preliminary data.</text>
</comment>
<name>A0A5J4UAG3_9EUKA</name>
<dbReference type="AlphaFoldDB" id="A0A5J4UAG3"/>
<organism evidence="1 2">
    <name type="scientific">Streblomastix strix</name>
    <dbReference type="NCBI Taxonomy" id="222440"/>
    <lineage>
        <taxon>Eukaryota</taxon>
        <taxon>Metamonada</taxon>
        <taxon>Preaxostyla</taxon>
        <taxon>Oxymonadida</taxon>
        <taxon>Streblomastigidae</taxon>
        <taxon>Streblomastix</taxon>
    </lineage>
</organism>
<dbReference type="EMBL" id="SNRW01018905">
    <property type="protein sequence ID" value="KAA6366891.1"/>
    <property type="molecule type" value="Genomic_DNA"/>
</dbReference>
<accession>A0A5J4UAG3</accession>
<evidence type="ECO:0000313" key="1">
    <source>
        <dbReference type="EMBL" id="KAA6366891.1"/>
    </source>
</evidence>
<sequence length="165" mass="18488">MGQPFSKISKNSIKTELPEPGLFVNVNPLKFTAKTPVTRRRDREASSVRITADATTHRVTTNSKVGSQLEDASTYGKSLGGDDWEIQCPSQLPYTSVPVPDKELDSKRSPIDKILLYDQALALYNFRIGEGILTHMCEQQEDNLAIDVLSQMIHNLREAERTHFA</sequence>
<reference evidence="1 2" key="1">
    <citation type="submission" date="2019-03" db="EMBL/GenBank/DDBJ databases">
        <title>Single cell metagenomics reveals metabolic interactions within the superorganism composed of flagellate Streblomastix strix and complex community of Bacteroidetes bacteria on its surface.</title>
        <authorList>
            <person name="Treitli S.C."/>
            <person name="Kolisko M."/>
            <person name="Husnik F."/>
            <person name="Keeling P."/>
            <person name="Hampl V."/>
        </authorList>
    </citation>
    <scope>NUCLEOTIDE SEQUENCE [LARGE SCALE GENOMIC DNA]</scope>
    <source>
        <strain evidence="1">ST1C</strain>
    </source>
</reference>
<proteinExistence type="predicted"/>
<gene>
    <name evidence="1" type="ORF">EZS28_037581</name>
</gene>